<evidence type="ECO:0000256" key="2">
    <source>
        <dbReference type="ARBA" id="ARBA00022448"/>
    </source>
</evidence>
<comment type="subcellular location">
    <subcellularLocation>
        <location evidence="1">Cell membrane</location>
        <topology evidence="1">Peripheral membrane protein</topology>
    </subcellularLocation>
</comment>
<dbReference type="AlphaFoldDB" id="A0A0R2CXD5"/>
<dbReference type="PROSITE" id="PS50893">
    <property type="entry name" value="ABC_TRANSPORTER_2"/>
    <property type="match status" value="2"/>
</dbReference>
<dbReference type="PATRIC" id="fig|1423729.3.peg.1695"/>
<dbReference type="Proteomes" id="UP000051131">
    <property type="component" value="Unassembled WGS sequence"/>
</dbReference>
<dbReference type="GO" id="GO:0016887">
    <property type="term" value="F:ATP hydrolysis activity"/>
    <property type="evidence" value="ECO:0007669"/>
    <property type="project" value="InterPro"/>
</dbReference>
<accession>A0A0R2CXD5</accession>
<dbReference type="InterPro" id="IPR003593">
    <property type="entry name" value="AAA+_ATPase"/>
</dbReference>
<evidence type="ECO:0000256" key="7">
    <source>
        <dbReference type="ARBA" id="ARBA00022967"/>
    </source>
</evidence>
<keyword evidence="2" id="KW-0813">Transport</keyword>
<sequence>MNYKEDQDRMEEYVVEMRHITKQFGSYKANNDISLQLGKGEILALLGENGAGKSTLMGMLSGLLQPTEGEILINGQVMKMDNPRDAKKLGIGMVHQHFMLIPAFSVLENIILGDEPTKATKINYKKAALDIKKLAEKYHLDIDINAKVRDITVGMQQRVEIMKALYRQANVFIFDEPTAALTPQEIEQLIKILRALAAEGNSIIFITHKLKEIKEVADRCVVIRMGKVIDTVQVGDTKEETLAEMMVGRKINFAVDKEATDKSETILAINKLNVEAHGLLKVKDLDMTVHSGEIVGVAGVDGNGQSELIEAITGLRKIKKGTVKLKGKELQNLSARKISEAGVGCIPEDRQNVGLILPFTIAENLVLKNYYQKPASQHGLLNYRKINELGRQLIKEFDIRSQGEKEIVGDLSGGNQQKVIVAREISANPDLLIAANPTRGVDIGAIEYIHEKIIEQRNAGRGVLLISFELDEILKLSDRIVVMHEGEIVGEINPKHTSSEELGLMMAGKTPVGQQG</sequence>
<reference evidence="10 11" key="1">
    <citation type="journal article" date="2015" name="Genome Announc.">
        <title>Expanding the biotechnology potential of lactobacilli through comparative genomics of 213 strains and associated genera.</title>
        <authorList>
            <person name="Sun Z."/>
            <person name="Harris H.M."/>
            <person name="McCann A."/>
            <person name="Guo C."/>
            <person name="Argimon S."/>
            <person name="Zhang W."/>
            <person name="Yang X."/>
            <person name="Jeffery I.B."/>
            <person name="Cooney J.C."/>
            <person name="Kagawa T.F."/>
            <person name="Liu W."/>
            <person name="Song Y."/>
            <person name="Salvetti E."/>
            <person name="Wrobel A."/>
            <person name="Rasinkangas P."/>
            <person name="Parkhill J."/>
            <person name="Rea M.C."/>
            <person name="O'Sullivan O."/>
            <person name="Ritari J."/>
            <person name="Douillard F.P."/>
            <person name="Paul Ross R."/>
            <person name="Yang R."/>
            <person name="Briner A.E."/>
            <person name="Felis G.E."/>
            <person name="de Vos W.M."/>
            <person name="Barrangou R."/>
            <person name="Klaenhammer T.R."/>
            <person name="Caufield P.W."/>
            <person name="Cui Y."/>
            <person name="Zhang H."/>
            <person name="O'Toole P.W."/>
        </authorList>
    </citation>
    <scope>NUCLEOTIDE SEQUENCE [LARGE SCALE GENOMIC DNA]</scope>
    <source>
        <strain evidence="10 11">DSM 21116</strain>
    </source>
</reference>
<proteinExistence type="predicted"/>
<dbReference type="CDD" id="cd03215">
    <property type="entry name" value="ABC_Carb_Monos_II"/>
    <property type="match status" value="1"/>
</dbReference>
<keyword evidence="3" id="KW-1003">Cell membrane</keyword>
<evidence type="ECO:0000256" key="4">
    <source>
        <dbReference type="ARBA" id="ARBA00022737"/>
    </source>
</evidence>
<keyword evidence="11" id="KW-1185">Reference proteome</keyword>
<feature type="domain" description="ABC transporter" evidence="9">
    <location>
        <begin position="267"/>
        <end position="510"/>
    </location>
</feature>
<keyword evidence="6 10" id="KW-0067">ATP-binding</keyword>
<evidence type="ECO:0000313" key="10">
    <source>
        <dbReference type="EMBL" id="KRM92731.1"/>
    </source>
</evidence>
<dbReference type="Pfam" id="PF00005">
    <property type="entry name" value="ABC_tran"/>
    <property type="match status" value="2"/>
</dbReference>
<gene>
    <name evidence="10" type="ORF">FC80_GL001670</name>
</gene>
<keyword evidence="7" id="KW-1278">Translocase</keyword>
<comment type="caution">
    <text evidence="10">The sequence shown here is derived from an EMBL/GenBank/DDBJ whole genome shotgun (WGS) entry which is preliminary data.</text>
</comment>
<keyword evidence="8" id="KW-0472">Membrane</keyword>
<organism evidence="10 11">
    <name type="scientific">Liquorilactobacillus cacaonum DSM 21116</name>
    <dbReference type="NCBI Taxonomy" id="1423729"/>
    <lineage>
        <taxon>Bacteria</taxon>
        <taxon>Bacillati</taxon>
        <taxon>Bacillota</taxon>
        <taxon>Bacilli</taxon>
        <taxon>Lactobacillales</taxon>
        <taxon>Lactobacillaceae</taxon>
        <taxon>Liquorilactobacillus</taxon>
    </lineage>
</organism>
<evidence type="ECO:0000256" key="8">
    <source>
        <dbReference type="ARBA" id="ARBA00023136"/>
    </source>
</evidence>
<evidence type="ECO:0000256" key="6">
    <source>
        <dbReference type="ARBA" id="ARBA00022840"/>
    </source>
</evidence>
<keyword evidence="4" id="KW-0677">Repeat</keyword>
<evidence type="ECO:0000313" key="11">
    <source>
        <dbReference type="Proteomes" id="UP000051131"/>
    </source>
</evidence>
<evidence type="ECO:0000256" key="3">
    <source>
        <dbReference type="ARBA" id="ARBA00022475"/>
    </source>
</evidence>
<name>A0A0R2CXD5_9LACO</name>
<dbReference type="SUPFAM" id="SSF52540">
    <property type="entry name" value="P-loop containing nucleoside triphosphate hydrolases"/>
    <property type="match status" value="2"/>
</dbReference>
<dbReference type="PANTHER" id="PTHR43790:SF4">
    <property type="entry name" value="GUANOSINE IMPORT ATP-BINDING PROTEIN NUPO"/>
    <property type="match status" value="1"/>
</dbReference>
<keyword evidence="5" id="KW-0547">Nucleotide-binding</keyword>
<dbReference type="SMART" id="SM00382">
    <property type="entry name" value="AAA"/>
    <property type="match status" value="1"/>
</dbReference>
<dbReference type="GO" id="GO:0005524">
    <property type="term" value="F:ATP binding"/>
    <property type="evidence" value="ECO:0007669"/>
    <property type="project" value="UniProtKB-KW"/>
</dbReference>
<evidence type="ECO:0000256" key="5">
    <source>
        <dbReference type="ARBA" id="ARBA00022741"/>
    </source>
</evidence>
<dbReference type="FunFam" id="3.40.50.300:FF:000127">
    <property type="entry name" value="Ribose import ATP-binding protein RbsA"/>
    <property type="match status" value="1"/>
</dbReference>
<dbReference type="Gene3D" id="3.40.50.300">
    <property type="entry name" value="P-loop containing nucleotide triphosphate hydrolases"/>
    <property type="match status" value="2"/>
</dbReference>
<dbReference type="PROSITE" id="PS00211">
    <property type="entry name" value="ABC_TRANSPORTER_1"/>
    <property type="match status" value="1"/>
</dbReference>
<protein>
    <submittedName>
        <fullName evidence="10">ABC transporter ATP-binding protein</fullName>
    </submittedName>
</protein>
<dbReference type="InterPro" id="IPR003439">
    <property type="entry name" value="ABC_transporter-like_ATP-bd"/>
</dbReference>
<dbReference type="InterPro" id="IPR017871">
    <property type="entry name" value="ABC_transporter-like_CS"/>
</dbReference>
<dbReference type="PANTHER" id="PTHR43790">
    <property type="entry name" value="CARBOHYDRATE TRANSPORT ATP-BINDING PROTEIN MG119-RELATED"/>
    <property type="match status" value="1"/>
</dbReference>
<dbReference type="InterPro" id="IPR050107">
    <property type="entry name" value="ABC_carbohydrate_import_ATPase"/>
</dbReference>
<feature type="domain" description="ABC transporter" evidence="9">
    <location>
        <begin position="15"/>
        <end position="250"/>
    </location>
</feature>
<dbReference type="EMBL" id="AYZE01000005">
    <property type="protein sequence ID" value="KRM92731.1"/>
    <property type="molecule type" value="Genomic_DNA"/>
</dbReference>
<dbReference type="GO" id="GO:0005886">
    <property type="term" value="C:plasma membrane"/>
    <property type="evidence" value="ECO:0007669"/>
    <property type="project" value="UniProtKB-SubCell"/>
</dbReference>
<dbReference type="STRING" id="1423729.FC80_GL001670"/>
<evidence type="ECO:0000259" key="9">
    <source>
        <dbReference type="PROSITE" id="PS50893"/>
    </source>
</evidence>
<evidence type="ECO:0000256" key="1">
    <source>
        <dbReference type="ARBA" id="ARBA00004202"/>
    </source>
</evidence>
<dbReference type="InterPro" id="IPR027417">
    <property type="entry name" value="P-loop_NTPase"/>
</dbReference>
<dbReference type="CDD" id="cd03216">
    <property type="entry name" value="ABC_Carb_Monos_I"/>
    <property type="match status" value="1"/>
</dbReference>